<keyword evidence="5" id="KW-0804">Transcription</keyword>
<dbReference type="NCBIfam" id="TIGR02937">
    <property type="entry name" value="sigma70-ECF"/>
    <property type="match status" value="1"/>
</dbReference>
<dbReference type="Pfam" id="PF04542">
    <property type="entry name" value="Sigma70_r2"/>
    <property type="match status" value="1"/>
</dbReference>
<sequence length="209" mass="23777">MNDDLQLLEAWREGDKIAGNALVRRHFSSVFRFFRSKLDDGVEDLTQQALLALLEARVNQRAHSNFRAYLFGIARRQLITHLRGRHRANKVFSPLDTSIHEFGGDSQASLTSLVAAHREQRLLIAALRSIPLDFQIVVELYYWEQLKVAEIAEVMDVAPGTVKSRLSRARDMLERRIEGLARQRGTAAPTDDELNQWVTSVRGVFTPPT</sequence>
<dbReference type="GO" id="GO:0003677">
    <property type="term" value="F:DNA binding"/>
    <property type="evidence" value="ECO:0007669"/>
    <property type="project" value="UniProtKB-KW"/>
</dbReference>
<keyword evidence="3" id="KW-0731">Sigma factor</keyword>
<dbReference type="InterPro" id="IPR013324">
    <property type="entry name" value="RNA_pol_sigma_r3/r4-like"/>
</dbReference>
<evidence type="ECO:0000259" key="7">
    <source>
        <dbReference type="Pfam" id="PF08281"/>
    </source>
</evidence>
<dbReference type="InterPro" id="IPR013325">
    <property type="entry name" value="RNA_pol_sigma_r2"/>
</dbReference>
<dbReference type="PANTHER" id="PTHR43133">
    <property type="entry name" value="RNA POLYMERASE ECF-TYPE SIGMA FACTO"/>
    <property type="match status" value="1"/>
</dbReference>
<evidence type="ECO:0000256" key="5">
    <source>
        <dbReference type="ARBA" id="ARBA00023163"/>
    </source>
</evidence>
<evidence type="ECO:0000313" key="9">
    <source>
        <dbReference type="Proteomes" id="UP000237968"/>
    </source>
</evidence>
<dbReference type="Gene3D" id="1.10.1740.10">
    <property type="match status" value="1"/>
</dbReference>
<dbReference type="GO" id="GO:0016987">
    <property type="term" value="F:sigma factor activity"/>
    <property type="evidence" value="ECO:0007669"/>
    <property type="project" value="UniProtKB-KW"/>
</dbReference>
<proteinExistence type="inferred from homology"/>
<gene>
    <name evidence="8" type="primary">rpoE_17</name>
    <name evidence="8" type="ORF">ENSA5_53320</name>
</gene>
<evidence type="ECO:0000256" key="3">
    <source>
        <dbReference type="ARBA" id="ARBA00023082"/>
    </source>
</evidence>
<accession>A0A2S9XGE4</accession>
<keyword evidence="2" id="KW-0805">Transcription regulation</keyword>
<dbReference type="SUPFAM" id="SSF88659">
    <property type="entry name" value="Sigma3 and sigma4 domains of RNA polymerase sigma factors"/>
    <property type="match status" value="1"/>
</dbReference>
<evidence type="ECO:0000259" key="6">
    <source>
        <dbReference type="Pfam" id="PF04542"/>
    </source>
</evidence>
<dbReference type="PANTHER" id="PTHR43133:SF8">
    <property type="entry name" value="RNA POLYMERASE SIGMA FACTOR HI_1459-RELATED"/>
    <property type="match status" value="1"/>
</dbReference>
<dbReference type="CDD" id="cd06171">
    <property type="entry name" value="Sigma70_r4"/>
    <property type="match status" value="1"/>
</dbReference>
<reference evidence="8 9" key="1">
    <citation type="submission" date="2018-03" db="EMBL/GenBank/DDBJ databases">
        <title>Draft Genome Sequences of the Obligatory Marine Myxobacteria Enhygromyxa salina SWB005.</title>
        <authorList>
            <person name="Poehlein A."/>
            <person name="Moghaddam J.A."/>
            <person name="Harms H."/>
            <person name="Alanjari M."/>
            <person name="Koenig G.M."/>
            <person name="Daniel R."/>
            <person name="Schaeberle T.F."/>
        </authorList>
    </citation>
    <scope>NUCLEOTIDE SEQUENCE [LARGE SCALE GENOMIC DNA]</scope>
    <source>
        <strain evidence="8 9">SWB005</strain>
    </source>
</reference>
<keyword evidence="9" id="KW-1185">Reference proteome</keyword>
<evidence type="ECO:0000256" key="4">
    <source>
        <dbReference type="ARBA" id="ARBA00023125"/>
    </source>
</evidence>
<evidence type="ECO:0000256" key="2">
    <source>
        <dbReference type="ARBA" id="ARBA00023015"/>
    </source>
</evidence>
<dbReference type="AlphaFoldDB" id="A0A2S9XGE4"/>
<comment type="similarity">
    <text evidence="1">Belongs to the sigma-70 factor family. ECF subfamily.</text>
</comment>
<dbReference type="GO" id="GO:0006352">
    <property type="term" value="P:DNA-templated transcription initiation"/>
    <property type="evidence" value="ECO:0007669"/>
    <property type="project" value="InterPro"/>
</dbReference>
<dbReference type="Proteomes" id="UP000237968">
    <property type="component" value="Unassembled WGS sequence"/>
</dbReference>
<dbReference type="RefSeq" id="WP_181198182.1">
    <property type="nucleotide sequence ID" value="NZ_PVNK01000232.1"/>
</dbReference>
<evidence type="ECO:0000313" key="8">
    <source>
        <dbReference type="EMBL" id="PRP91751.1"/>
    </source>
</evidence>
<feature type="domain" description="RNA polymerase sigma-70 region 2" evidence="6">
    <location>
        <begin position="22"/>
        <end position="87"/>
    </location>
</feature>
<comment type="caution">
    <text evidence="8">The sequence shown here is derived from an EMBL/GenBank/DDBJ whole genome shotgun (WGS) entry which is preliminary data.</text>
</comment>
<keyword evidence="4" id="KW-0238">DNA-binding</keyword>
<dbReference type="InterPro" id="IPR039425">
    <property type="entry name" value="RNA_pol_sigma-70-like"/>
</dbReference>
<feature type="domain" description="RNA polymerase sigma factor 70 region 4 type 2" evidence="7">
    <location>
        <begin position="121"/>
        <end position="172"/>
    </location>
</feature>
<dbReference type="Gene3D" id="1.10.10.10">
    <property type="entry name" value="Winged helix-like DNA-binding domain superfamily/Winged helix DNA-binding domain"/>
    <property type="match status" value="1"/>
</dbReference>
<protein>
    <submittedName>
        <fullName evidence="8">ECF RNA polymerase sigma-E factor</fullName>
    </submittedName>
</protein>
<dbReference type="InterPro" id="IPR036388">
    <property type="entry name" value="WH-like_DNA-bd_sf"/>
</dbReference>
<organism evidence="8 9">
    <name type="scientific">Enhygromyxa salina</name>
    <dbReference type="NCBI Taxonomy" id="215803"/>
    <lineage>
        <taxon>Bacteria</taxon>
        <taxon>Pseudomonadati</taxon>
        <taxon>Myxococcota</taxon>
        <taxon>Polyangia</taxon>
        <taxon>Nannocystales</taxon>
        <taxon>Nannocystaceae</taxon>
        <taxon>Enhygromyxa</taxon>
    </lineage>
</organism>
<dbReference type="InterPro" id="IPR014284">
    <property type="entry name" value="RNA_pol_sigma-70_dom"/>
</dbReference>
<evidence type="ECO:0000256" key="1">
    <source>
        <dbReference type="ARBA" id="ARBA00010641"/>
    </source>
</evidence>
<dbReference type="InterPro" id="IPR007627">
    <property type="entry name" value="RNA_pol_sigma70_r2"/>
</dbReference>
<dbReference type="EMBL" id="PVNK01000232">
    <property type="protein sequence ID" value="PRP91751.1"/>
    <property type="molecule type" value="Genomic_DNA"/>
</dbReference>
<name>A0A2S9XGE4_9BACT</name>
<dbReference type="Pfam" id="PF08281">
    <property type="entry name" value="Sigma70_r4_2"/>
    <property type="match status" value="1"/>
</dbReference>
<dbReference type="SUPFAM" id="SSF88946">
    <property type="entry name" value="Sigma2 domain of RNA polymerase sigma factors"/>
    <property type="match status" value="1"/>
</dbReference>
<dbReference type="InterPro" id="IPR013249">
    <property type="entry name" value="RNA_pol_sigma70_r4_t2"/>
</dbReference>